<dbReference type="Pfam" id="PF01397">
    <property type="entry name" value="Terpene_synth"/>
    <property type="match status" value="2"/>
</dbReference>
<dbReference type="SFLD" id="SFLDG01019">
    <property type="entry name" value="Terpene_Cyclase_Like_1_C_Termi"/>
    <property type="match status" value="2"/>
</dbReference>
<keyword evidence="7" id="KW-1185">Reference proteome</keyword>
<accession>A0A0D3FUD8</accession>
<dbReference type="SFLD" id="SFLDS00005">
    <property type="entry name" value="Isoprenoid_Synthase_Type_I"/>
    <property type="match status" value="2"/>
</dbReference>
<dbReference type="CDD" id="cd00684">
    <property type="entry name" value="Terpene_cyclase_plant_C1"/>
    <property type="match status" value="2"/>
</dbReference>
<evidence type="ECO:0000256" key="2">
    <source>
        <dbReference type="ARBA" id="ARBA00001946"/>
    </source>
</evidence>
<dbReference type="Pfam" id="PF03936">
    <property type="entry name" value="Terpene_synth_C"/>
    <property type="match status" value="2"/>
</dbReference>
<dbReference type="Gramene" id="OBART04G08140.1">
    <property type="protein sequence ID" value="OBART04G08140.1"/>
    <property type="gene ID" value="OBART04G08140"/>
</dbReference>
<sequence length="1046" mass="120754">MVSRDSAVHEEVLGFEPSVWGDFFINYEPQPLQALPHCYFPYMHCPCILINAMLTNCSDESILNFKQRSETCMQERAEKLKGDIRTLFGTCNDISARMNLVDSIQHLGIVHLFHEQIEDALMSIQESEFRSSSLYEVALRFRLLREHGFWVPPDAFNKFKGDDGSLYNAAHLLIHGEPELEEAISFARQHLKLMSQDNVLNPPLSCQVRRALTLPLPKTFKRVETICYMLEYQLEEGNIPILLDLARLDFNLLQHIHLKELKEISEWWKDLYGYMGLSYIRDRIIEGYTWSYMMFYEEGFAFTRIFVAKLIALVTVMDDTYDAHATIEESHQLNTTIQRWDKSAISILPDYLKKYYSKLLINFKEFEDQVTDNQKYMVACTKKEFQKQSTYYLQEAECSNQKYKPGFKDQMVLSTKSSAVQLLCVAAMVGWGGTMTTEAFEWVASGNAAVIACAKIGRFMNDIAAFKRGKNKGDVVSSVECYMNENGVTSEVAFAKINAVVEDEWRSTNQTRLEHRTLLPMVQPIVNFTVSMVLFYDDRKDAYTFGTLLREIVESLFRSETCMQERAEKLKGDIRTLFGTCNDISARMNLVDSIQHLGIVHLFHEQIEDALMSIQESEFRSSSLYEVALRFRLLREHGFWVPPDAFNKFKGDDGSLYNAAHLLIHGEPELEEAISFARQHLKLMSQDNVLNPPLSCQVRRALTLPLPKTFKRVETICYMLEYQLEEGNIPILLDLARLDFNLLQHIHLKELKEISEWWKDLYGYMGLSYIRDRIIEGYTWSYMMFYEEGFAFTRIFVAKLIALVTVMDDTYDAHATIEESHQLNTTIQRWDKSAISILPDYLKKYYSKLLINFKEFEDQVTDNQKYMFQKQSTYYLQEAECSNQKYKPGFKDQMVLSTKSSAVQLLCVAAMVGWGGTMTTEAFEWVASGNAAVIACAKIGRFMNDIAAFKRGKNKGDVVSSVECYMNENGVTSEVAFAKINAVVEDEWRSTNQTRLEHRTLLPMVQPIVNFTVSMVLFYDDRKDAYTFGTLLREIVESLFVKPIPI</sequence>
<evidence type="ECO:0000259" key="4">
    <source>
        <dbReference type="Pfam" id="PF01397"/>
    </source>
</evidence>
<evidence type="ECO:0000313" key="7">
    <source>
        <dbReference type="Proteomes" id="UP000026960"/>
    </source>
</evidence>
<dbReference type="InterPro" id="IPR034741">
    <property type="entry name" value="Terpene_cyclase-like_1_C"/>
</dbReference>
<proteinExistence type="predicted"/>
<dbReference type="InterPro" id="IPR036965">
    <property type="entry name" value="Terpene_synth_N_sf"/>
</dbReference>
<dbReference type="InterPro" id="IPR005630">
    <property type="entry name" value="Terpene_synthase_metal-bd"/>
</dbReference>
<keyword evidence="3" id="KW-0479">Metal-binding</keyword>
<dbReference type="STRING" id="65489.A0A0D3FUD8"/>
<dbReference type="AlphaFoldDB" id="A0A0D3FUD8"/>
<dbReference type="Gene3D" id="1.50.10.130">
    <property type="entry name" value="Terpene synthase, N-terminal domain"/>
    <property type="match status" value="2"/>
</dbReference>
<dbReference type="eggNOG" id="ENOG502QUCN">
    <property type="taxonomic scope" value="Eukaryota"/>
</dbReference>
<dbReference type="HOGENOM" id="CLU_010849_0_0_1"/>
<organism evidence="6">
    <name type="scientific">Oryza barthii</name>
    <dbReference type="NCBI Taxonomy" id="65489"/>
    <lineage>
        <taxon>Eukaryota</taxon>
        <taxon>Viridiplantae</taxon>
        <taxon>Streptophyta</taxon>
        <taxon>Embryophyta</taxon>
        <taxon>Tracheophyta</taxon>
        <taxon>Spermatophyta</taxon>
        <taxon>Magnoliopsida</taxon>
        <taxon>Liliopsida</taxon>
        <taxon>Poales</taxon>
        <taxon>Poaceae</taxon>
        <taxon>BOP clade</taxon>
        <taxon>Oryzoideae</taxon>
        <taxon>Oryzeae</taxon>
        <taxon>Oryzinae</taxon>
        <taxon>Oryza</taxon>
    </lineage>
</organism>
<dbReference type="InterPro" id="IPR008930">
    <property type="entry name" value="Terpenoid_cyclase/PrenylTrfase"/>
</dbReference>
<dbReference type="GO" id="GO:0000287">
    <property type="term" value="F:magnesium ion binding"/>
    <property type="evidence" value="ECO:0007669"/>
    <property type="project" value="InterPro"/>
</dbReference>
<reference evidence="6" key="2">
    <citation type="submission" date="2015-03" db="UniProtKB">
        <authorList>
            <consortium name="EnsemblPlants"/>
        </authorList>
    </citation>
    <scope>IDENTIFICATION</scope>
</reference>
<feature type="domain" description="Terpene synthase N-terminal" evidence="4">
    <location>
        <begin position="558"/>
        <end position="702"/>
    </location>
</feature>
<dbReference type="InterPro" id="IPR008949">
    <property type="entry name" value="Isoprenoid_synthase_dom_sf"/>
</dbReference>
<dbReference type="InterPro" id="IPR050148">
    <property type="entry name" value="Terpene_synthase-like"/>
</dbReference>
<dbReference type="PaxDb" id="65489-OBART04G08140.1"/>
<comment type="cofactor">
    <cofactor evidence="1">
        <name>Mn(2+)</name>
        <dbReference type="ChEBI" id="CHEBI:29035"/>
    </cofactor>
</comment>
<feature type="domain" description="Terpene synthase metal-binding" evidence="5">
    <location>
        <begin position="759"/>
        <end position="989"/>
    </location>
</feature>
<dbReference type="InterPro" id="IPR001906">
    <property type="entry name" value="Terpene_synth_N"/>
</dbReference>
<dbReference type="SUPFAM" id="SSF48576">
    <property type="entry name" value="Terpenoid synthases"/>
    <property type="match status" value="2"/>
</dbReference>
<evidence type="ECO:0000259" key="5">
    <source>
        <dbReference type="Pfam" id="PF03936"/>
    </source>
</evidence>
<feature type="domain" description="Terpene synthase metal-binding" evidence="5">
    <location>
        <begin position="269"/>
        <end position="506"/>
    </location>
</feature>
<feature type="domain" description="Terpene synthase N-terminal" evidence="4">
    <location>
        <begin position="53"/>
        <end position="212"/>
    </location>
</feature>
<dbReference type="InterPro" id="IPR044814">
    <property type="entry name" value="Terpene_cyclase_plant_C1"/>
</dbReference>
<protein>
    <recommendedName>
        <fullName evidence="8">Terpene synthase</fullName>
    </recommendedName>
</protein>
<dbReference type="PANTHER" id="PTHR31225">
    <property type="entry name" value="OS04G0344100 PROTEIN-RELATED"/>
    <property type="match status" value="1"/>
</dbReference>
<dbReference type="EnsemblPlants" id="OBART04G08140.1">
    <property type="protein sequence ID" value="OBART04G08140.1"/>
    <property type="gene ID" value="OBART04G08140"/>
</dbReference>
<evidence type="ECO:0000313" key="6">
    <source>
        <dbReference type="EnsemblPlants" id="OBART04G08140.1"/>
    </source>
</evidence>
<evidence type="ECO:0000256" key="3">
    <source>
        <dbReference type="ARBA" id="ARBA00022723"/>
    </source>
</evidence>
<dbReference type="GO" id="GO:0010333">
    <property type="term" value="F:terpene synthase activity"/>
    <property type="evidence" value="ECO:0007669"/>
    <property type="project" value="InterPro"/>
</dbReference>
<dbReference type="Proteomes" id="UP000026960">
    <property type="component" value="Chromosome 4"/>
</dbReference>
<evidence type="ECO:0000256" key="1">
    <source>
        <dbReference type="ARBA" id="ARBA00001936"/>
    </source>
</evidence>
<comment type="cofactor">
    <cofactor evidence="2">
        <name>Mg(2+)</name>
        <dbReference type="ChEBI" id="CHEBI:18420"/>
    </cofactor>
</comment>
<evidence type="ECO:0008006" key="8">
    <source>
        <dbReference type="Google" id="ProtNLM"/>
    </source>
</evidence>
<dbReference type="GO" id="GO:0016102">
    <property type="term" value="P:diterpenoid biosynthetic process"/>
    <property type="evidence" value="ECO:0007669"/>
    <property type="project" value="InterPro"/>
</dbReference>
<dbReference type="SUPFAM" id="SSF48239">
    <property type="entry name" value="Terpenoid cyclases/Protein prenyltransferases"/>
    <property type="match status" value="2"/>
</dbReference>
<name>A0A0D3FUD8_9ORYZ</name>
<reference evidence="6" key="1">
    <citation type="journal article" date="2009" name="Rice">
        <title>De Novo Next Generation Sequencing of Plant Genomes.</title>
        <authorList>
            <person name="Rounsley S."/>
            <person name="Marri P.R."/>
            <person name="Yu Y."/>
            <person name="He R."/>
            <person name="Sisneros N."/>
            <person name="Goicoechea J.L."/>
            <person name="Lee S.J."/>
            <person name="Angelova A."/>
            <person name="Kudrna D."/>
            <person name="Luo M."/>
            <person name="Affourtit J."/>
            <person name="Desany B."/>
            <person name="Knight J."/>
            <person name="Niazi F."/>
            <person name="Egholm M."/>
            <person name="Wing R.A."/>
        </authorList>
    </citation>
    <scope>NUCLEOTIDE SEQUENCE [LARGE SCALE GENOMIC DNA]</scope>
    <source>
        <strain evidence="6">cv. IRGC 105608</strain>
    </source>
</reference>
<dbReference type="PANTHER" id="PTHR31225:SF92">
    <property type="entry name" value="OS04G0345400 PROTEIN"/>
    <property type="match status" value="1"/>
</dbReference>
<dbReference type="Gene3D" id="1.10.600.10">
    <property type="entry name" value="Farnesyl Diphosphate Synthase"/>
    <property type="match status" value="2"/>
</dbReference>